<evidence type="ECO:0000313" key="2">
    <source>
        <dbReference type="EMBL" id="AHJ13787.1"/>
    </source>
</evidence>
<dbReference type="Gene3D" id="1.20.5.170">
    <property type="match status" value="1"/>
</dbReference>
<protein>
    <recommendedName>
        <fullName evidence="4">Capsule polysaccharide biosynthesis protein</fullName>
    </recommendedName>
</protein>
<evidence type="ECO:0000313" key="3">
    <source>
        <dbReference type="Proteomes" id="UP000019322"/>
    </source>
</evidence>
<keyword evidence="1" id="KW-0175">Coiled coil</keyword>
<organism evidence="2 3">
    <name type="scientific">Sulfurospirillum multivorans (strain DM 12446 / JCM 15788 / NBRC 109480)</name>
    <dbReference type="NCBI Taxonomy" id="1150621"/>
    <lineage>
        <taxon>Bacteria</taxon>
        <taxon>Pseudomonadati</taxon>
        <taxon>Campylobacterota</taxon>
        <taxon>Epsilonproteobacteria</taxon>
        <taxon>Campylobacterales</taxon>
        <taxon>Sulfurospirillaceae</taxon>
        <taxon>Sulfurospirillum</taxon>
    </lineage>
</organism>
<evidence type="ECO:0008006" key="4">
    <source>
        <dbReference type="Google" id="ProtNLM"/>
    </source>
</evidence>
<accession>A0AA86AQ25</accession>
<feature type="coiled-coil region" evidence="1">
    <location>
        <begin position="557"/>
        <end position="591"/>
    </location>
</feature>
<dbReference type="EMBL" id="CP007201">
    <property type="protein sequence ID" value="AHJ13787.1"/>
    <property type="molecule type" value="Genomic_DNA"/>
</dbReference>
<dbReference type="KEGG" id="smul:SMUL_2545"/>
<dbReference type="Proteomes" id="UP000019322">
    <property type="component" value="Chromosome"/>
</dbReference>
<dbReference type="AlphaFoldDB" id="A0AA86AQ25"/>
<dbReference type="RefSeq" id="WP_025345629.1">
    <property type="nucleotide sequence ID" value="NZ_CP007201.1"/>
</dbReference>
<reference evidence="2 3" key="1">
    <citation type="journal article" date="2014" name="Environ. Microbiol.">
        <title>Insights into organohalide respiration and the versatile catabolism of Sulfurospirillum multivorans gained from comparative genomics and physiological studies.</title>
        <authorList>
            <person name="Goris T."/>
            <person name="Schubert T."/>
            <person name="Gadkari J."/>
            <person name="Wubet T."/>
            <person name="Tarkka M."/>
            <person name="Buscot F."/>
            <person name="Adrian L."/>
            <person name="Diekert G."/>
        </authorList>
    </citation>
    <scope>NUCLEOTIDE SEQUENCE [LARGE SCALE GENOMIC DNA]</scope>
    <source>
        <strain evidence="3">DM 12446 / JCM 15788 / NBRC 109480</strain>
    </source>
</reference>
<evidence type="ECO:0000256" key="1">
    <source>
        <dbReference type="SAM" id="Coils"/>
    </source>
</evidence>
<name>A0AA86AQ25_SULMK</name>
<gene>
    <name evidence="2" type="ORF">SMUL_2545</name>
</gene>
<proteinExistence type="predicted"/>
<sequence length="618" mass="71892">MNILFYIEPLIEQDKPYWKEGWANYVSWNIIKTLRETKENYEFSLITNEAIAQTIDSDKNIVVHALSQQELLKPFDTNYLTVTTAWHNNSYTQEQLTYYKELMSHKLEAYIPDVIITFSPVPFLASLYSSALVLHHEFSIFSRLPYPMSWFLDPIGMHSSSYFDKFKAEIEKLHLSSGQIQLLENFKQLCQQTLKKKSPFEAIFIQKREQFDHLVLLPLQFSRYYLFDDLVPFKSQYEYCVYVLDNVPSNIGIVVNMHPEYPVLSEDAIKFLQWKYPHFISLQEFNTIYASGQFILPFVDGVITVSSSLALQAILFDKKVITLGKKCFHYLADSINLDNIEKTLSLPVKNKDAILYYILTRYAITPKYLHDPIWLSKFLNKSLDKFRDNGIDFGFYDAMDTDENIFEHLSSVVNEQSKVVPQYVFGHFTQLFIDQGDGISEENSIKLPVAQNTENQEFTFDLTDKQTIKTLRLDPLNECCVIEIESLHVKKNIDAIDLLPYVHSNAEIHHGKSYFFTTDDSQMYFSGIDESTFENAQSLVVVLRYTHVAKDALHVCVKQKNEELSTKEANIQSLNEELSTKEANIQTLNQELIDVYTSKSWKMTRPLRNLKRIIKGQL</sequence>